<name>A0A0S4IT46_BODSA</name>
<dbReference type="Gene3D" id="3.40.630.10">
    <property type="entry name" value="Zn peptidases"/>
    <property type="match status" value="1"/>
</dbReference>
<dbReference type="InterPro" id="IPR055438">
    <property type="entry name" value="AstE_AspA_cat"/>
</dbReference>
<dbReference type="PROSITE" id="PS52035">
    <property type="entry name" value="PEPTIDASE_M14"/>
    <property type="match status" value="1"/>
</dbReference>
<evidence type="ECO:0000313" key="8">
    <source>
        <dbReference type="EMBL" id="CUF69803.1"/>
    </source>
</evidence>
<dbReference type="AlphaFoldDB" id="A0A0S4IT46"/>
<keyword evidence="9" id="KW-1185">Reference proteome</keyword>
<evidence type="ECO:0000256" key="5">
    <source>
        <dbReference type="ARBA" id="ARBA00022833"/>
    </source>
</evidence>
<dbReference type="CDD" id="cd06231">
    <property type="entry name" value="M14_REP34-like"/>
    <property type="match status" value="1"/>
</dbReference>
<dbReference type="EMBL" id="CYKH01000385">
    <property type="protein sequence ID" value="CUF69803.1"/>
    <property type="molecule type" value="Genomic_DNA"/>
</dbReference>
<dbReference type="Pfam" id="PF24827">
    <property type="entry name" value="AstE_AspA_cat"/>
    <property type="match status" value="1"/>
</dbReference>
<dbReference type="VEuPathDB" id="TriTrypDB:BSAL_64985"/>
<dbReference type="GO" id="GO:0008270">
    <property type="term" value="F:zinc ion binding"/>
    <property type="evidence" value="ECO:0007669"/>
    <property type="project" value="InterPro"/>
</dbReference>
<dbReference type="OrthoDB" id="407729at2759"/>
<evidence type="ECO:0000256" key="1">
    <source>
        <dbReference type="ARBA" id="ARBA00001947"/>
    </source>
</evidence>
<dbReference type="InterPro" id="IPR000834">
    <property type="entry name" value="Peptidase_M14"/>
</dbReference>
<evidence type="ECO:0000259" key="7">
    <source>
        <dbReference type="PROSITE" id="PS52035"/>
    </source>
</evidence>
<dbReference type="Proteomes" id="UP000051952">
    <property type="component" value="Unassembled WGS sequence"/>
</dbReference>
<dbReference type="GO" id="GO:0004181">
    <property type="term" value="F:metallocarboxypeptidase activity"/>
    <property type="evidence" value="ECO:0007669"/>
    <property type="project" value="InterPro"/>
</dbReference>
<sequence>MSCESQSYPICPIGTKGEKWGDAERQQWRALQTKKRDYNTDVVEHVKATFDKNAALAAVAEIVPYGTLDYTHLGLPKYDLIAVKSKEFRKDLRTVLVTGGVHGYETSGVHGAMLFIAERFAEFASKLNVLVLPCVSPWGYETVNRWNPDAVDPNRSFKHAAPGCNEAALAMSFVTDVSRDAGDLLIHLDLHETTDTDNSEFIPAKFARDGIEPEEWSEIPDGFYLIGDSSRADQDEIHVAMIEAVRHVTHIAPADEHGCIAGLPKMFDGVVASNGERLSVCKSFTNATYVTTTEVYPDSPKTSAEECNRAQITCVVAGINYAFAAKVLAN</sequence>
<dbReference type="GO" id="GO:0016788">
    <property type="term" value="F:hydrolase activity, acting on ester bonds"/>
    <property type="evidence" value="ECO:0007669"/>
    <property type="project" value="InterPro"/>
</dbReference>
<reference evidence="9" key="1">
    <citation type="submission" date="2015-09" db="EMBL/GenBank/DDBJ databases">
        <authorList>
            <consortium name="Pathogen Informatics"/>
        </authorList>
    </citation>
    <scope>NUCLEOTIDE SEQUENCE [LARGE SCALE GENOMIC DNA]</scope>
    <source>
        <strain evidence="9">Lake Konstanz</strain>
    </source>
</reference>
<dbReference type="SUPFAM" id="SSF53187">
    <property type="entry name" value="Zn-dependent exopeptidases"/>
    <property type="match status" value="1"/>
</dbReference>
<evidence type="ECO:0000256" key="6">
    <source>
        <dbReference type="PROSITE-ProRule" id="PRU01379"/>
    </source>
</evidence>
<organism evidence="8 9">
    <name type="scientific">Bodo saltans</name>
    <name type="common">Flagellated protozoan</name>
    <dbReference type="NCBI Taxonomy" id="75058"/>
    <lineage>
        <taxon>Eukaryota</taxon>
        <taxon>Discoba</taxon>
        <taxon>Euglenozoa</taxon>
        <taxon>Kinetoplastea</taxon>
        <taxon>Metakinetoplastina</taxon>
        <taxon>Eubodonida</taxon>
        <taxon>Bodonidae</taxon>
        <taxon>Bodo</taxon>
    </lineage>
</organism>
<keyword evidence="4" id="KW-0378">Hydrolase</keyword>
<proteinExistence type="inferred from homology"/>
<gene>
    <name evidence="8" type="ORF">BSAL_64985</name>
</gene>
<evidence type="ECO:0000256" key="2">
    <source>
        <dbReference type="ARBA" id="ARBA00005988"/>
    </source>
</evidence>
<protein>
    <submittedName>
        <fullName evidence="8">Peptidase, putative</fullName>
    </submittedName>
</protein>
<dbReference type="OMA" id="PQECNDA"/>
<comment type="caution">
    <text evidence="6">Lacks conserved residue(s) required for the propagation of feature annotation.</text>
</comment>
<keyword evidence="5" id="KW-0862">Zinc</keyword>
<evidence type="ECO:0000256" key="3">
    <source>
        <dbReference type="ARBA" id="ARBA00022723"/>
    </source>
</evidence>
<comment type="cofactor">
    <cofactor evidence="1">
        <name>Zn(2+)</name>
        <dbReference type="ChEBI" id="CHEBI:29105"/>
    </cofactor>
</comment>
<dbReference type="GO" id="GO:0006508">
    <property type="term" value="P:proteolysis"/>
    <property type="evidence" value="ECO:0007669"/>
    <property type="project" value="InterPro"/>
</dbReference>
<feature type="domain" description="Peptidase M14" evidence="7">
    <location>
        <begin position="34"/>
        <end position="307"/>
    </location>
</feature>
<accession>A0A0S4IT46</accession>
<evidence type="ECO:0000313" key="9">
    <source>
        <dbReference type="Proteomes" id="UP000051952"/>
    </source>
</evidence>
<evidence type="ECO:0000256" key="4">
    <source>
        <dbReference type="ARBA" id="ARBA00022801"/>
    </source>
</evidence>
<comment type="similarity">
    <text evidence="2 6">Belongs to the peptidase M14 family.</text>
</comment>
<keyword evidence="3" id="KW-0479">Metal-binding</keyword>